<sequence>MIVSTVNNILGKNDFDTGRIKTVFNSKKVTDHHAIIPTISSLKEDVSELPPSEAKV</sequence>
<accession>M2PYT0</accession>
<evidence type="ECO:0008006" key="3">
    <source>
        <dbReference type="Google" id="ProtNLM"/>
    </source>
</evidence>
<dbReference type="Gene3D" id="1.10.290.10">
    <property type="entry name" value="Topoisomerase I, domain 4"/>
    <property type="match status" value="1"/>
</dbReference>
<dbReference type="Proteomes" id="UP000011758">
    <property type="component" value="Unassembled WGS sequence"/>
</dbReference>
<dbReference type="InterPro" id="IPR013826">
    <property type="entry name" value="Topo_IA_cen_sub3"/>
</dbReference>
<proteinExistence type="predicted"/>
<keyword evidence="2" id="KW-1185">Reference proteome</keyword>
<dbReference type="AlphaFoldDB" id="M2PYT0"/>
<reference evidence="1 2" key="1">
    <citation type="submission" date="2013-02" db="EMBL/GenBank/DDBJ databases">
        <title>The Genome Sequence of Lactobacillus catenaformis F0143.</title>
        <authorList>
            <consortium name="The Broad Institute Genome Sequencing Platform"/>
            <person name="Earl A."/>
            <person name="Ward D."/>
            <person name="Feldgarden M."/>
            <person name="Gevers D."/>
            <person name="Izard J."/>
            <person name="Blanton J.M."/>
            <person name="Mathney J."/>
            <person name="Dewhirst F.E."/>
            <person name="Young S.K."/>
            <person name="Zeng Q."/>
            <person name="Gargeya S."/>
            <person name="Fitzgerald M."/>
            <person name="Haas B."/>
            <person name="Abouelleil A."/>
            <person name="Alvarado L."/>
            <person name="Arachchi H.M."/>
            <person name="Berlin A."/>
            <person name="Chapman S.B."/>
            <person name="Gearin G."/>
            <person name="Goldberg J."/>
            <person name="Griggs A."/>
            <person name="Gujja S."/>
            <person name="Hansen M."/>
            <person name="Heiman D."/>
            <person name="Howarth C."/>
            <person name="Larimer J."/>
            <person name="Lui A."/>
            <person name="MacDonald P.J.P."/>
            <person name="McCowen C."/>
            <person name="Montmayeur A."/>
            <person name="Murphy C."/>
            <person name="Neiman D."/>
            <person name="Pearson M."/>
            <person name="Priest M."/>
            <person name="Roberts A."/>
            <person name="Saif S."/>
            <person name="Shea T."/>
            <person name="Sisk P."/>
            <person name="Stolte C."/>
            <person name="Sykes S."/>
            <person name="Wortman J."/>
            <person name="Nusbaum C."/>
            <person name="Birren B."/>
        </authorList>
    </citation>
    <scope>NUCLEOTIDE SEQUENCE [LARGE SCALE GENOMIC DNA]</scope>
    <source>
        <strain evidence="1 2">OT 569</strain>
    </source>
</reference>
<dbReference type="SUPFAM" id="SSF56712">
    <property type="entry name" value="Prokaryotic type I DNA topoisomerase"/>
    <property type="match status" value="1"/>
</dbReference>
<evidence type="ECO:0000313" key="2">
    <source>
        <dbReference type="Proteomes" id="UP000011758"/>
    </source>
</evidence>
<dbReference type="InterPro" id="IPR023405">
    <property type="entry name" value="Topo_IA_core_domain"/>
</dbReference>
<gene>
    <name evidence="1" type="ORF">HMPREF9943_01874</name>
</gene>
<feature type="non-terminal residue" evidence="1">
    <location>
        <position position="56"/>
    </location>
</feature>
<protein>
    <recommendedName>
        <fullName evidence="3">DNA topoisomerase type IA central domain-containing protein</fullName>
    </recommendedName>
</protein>
<dbReference type="EMBL" id="AGEJ01000031">
    <property type="protein sequence ID" value="EMD15855.1"/>
    <property type="molecule type" value="Genomic_DNA"/>
</dbReference>
<dbReference type="STRING" id="999415.HMPREF9943_01874"/>
<evidence type="ECO:0000313" key="1">
    <source>
        <dbReference type="EMBL" id="EMD15855.1"/>
    </source>
</evidence>
<organism evidence="1 2">
    <name type="scientific">Eggerthia catenaformis OT 569 = DSM 20559</name>
    <dbReference type="NCBI Taxonomy" id="999415"/>
    <lineage>
        <taxon>Bacteria</taxon>
        <taxon>Bacillati</taxon>
        <taxon>Bacillota</taxon>
        <taxon>Erysipelotrichia</taxon>
        <taxon>Erysipelotrichales</taxon>
        <taxon>Coprobacillaceae</taxon>
        <taxon>Eggerthia</taxon>
    </lineage>
</organism>
<comment type="caution">
    <text evidence="1">The sequence shown here is derived from an EMBL/GenBank/DDBJ whole genome shotgun (WGS) entry which is preliminary data.</text>
</comment>
<dbReference type="eggNOG" id="COG0550">
    <property type="taxonomic scope" value="Bacteria"/>
</dbReference>
<name>M2PYT0_9FIRM</name>